<dbReference type="OrthoDB" id="8875634at2759"/>
<evidence type="ECO:0000313" key="7">
    <source>
        <dbReference type="EMBL" id="KHJ77293.1"/>
    </source>
</evidence>
<dbReference type="InterPro" id="IPR051950">
    <property type="entry name" value="Dev_reg/Prot_inhib"/>
</dbReference>
<dbReference type="SUPFAM" id="SSF57610">
    <property type="entry name" value="Thyroglobulin type-1 domain"/>
    <property type="match status" value="1"/>
</dbReference>
<dbReference type="PROSITE" id="PS00484">
    <property type="entry name" value="THYROGLOBULIN_1_1"/>
    <property type="match status" value="1"/>
</dbReference>
<dbReference type="Pfam" id="PF00086">
    <property type="entry name" value="Thyroglobulin_1"/>
    <property type="match status" value="1"/>
</dbReference>
<dbReference type="InterPro" id="IPR036857">
    <property type="entry name" value="Thyroglobulin_1_sf"/>
</dbReference>
<gene>
    <name evidence="7" type="ORF">OESDEN_23087</name>
</gene>
<evidence type="ECO:0000259" key="6">
    <source>
        <dbReference type="PROSITE" id="PS51162"/>
    </source>
</evidence>
<sequence>IHARLAALAIRDYDSSGFVPECDSSGDYQQIQSHYGLKWCVDKHGKEIPGTKTTRQPNCRLPRSCPIESV</sequence>
<dbReference type="EMBL" id="KN610906">
    <property type="protein sequence ID" value="KHJ77293.1"/>
    <property type="molecule type" value="Genomic_DNA"/>
</dbReference>
<keyword evidence="2" id="KW-0964">Secreted</keyword>
<dbReference type="GO" id="GO:0005615">
    <property type="term" value="C:extracellular space"/>
    <property type="evidence" value="ECO:0007669"/>
    <property type="project" value="TreeGrafter"/>
</dbReference>
<keyword evidence="3" id="KW-0677">Repeat</keyword>
<dbReference type="Proteomes" id="UP000053660">
    <property type="component" value="Unassembled WGS sequence"/>
</dbReference>
<evidence type="ECO:0000256" key="4">
    <source>
        <dbReference type="ARBA" id="ARBA00023157"/>
    </source>
</evidence>
<feature type="non-terminal residue" evidence="7">
    <location>
        <position position="1"/>
    </location>
</feature>
<protein>
    <submittedName>
        <fullName evidence="7">Thyroglobulin type-1 repeat-containing domain protein</fullName>
    </submittedName>
</protein>
<evidence type="ECO:0000256" key="5">
    <source>
        <dbReference type="PROSITE-ProRule" id="PRU00500"/>
    </source>
</evidence>
<dbReference type="InterPro" id="IPR000716">
    <property type="entry name" value="Thyroglobulin_1"/>
</dbReference>
<dbReference type="PANTHER" id="PTHR12352:SF3">
    <property type="entry name" value="NIDOGEN-2"/>
    <property type="match status" value="1"/>
</dbReference>
<dbReference type="SMART" id="SM00211">
    <property type="entry name" value="TY"/>
    <property type="match status" value="1"/>
</dbReference>
<evidence type="ECO:0000256" key="1">
    <source>
        <dbReference type="ARBA" id="ARBA00004613"/>
    </source>
</evidence>
<evidence type="ECO:0000313" key="8">
    <source>
        <dbReference type="Proteomes" id="UP000053660"/>
    </source>
</evidence>
<comment type="subcellular location">
    <subcellularLocation>
        <location evidence="1">Secreted</location>
    </subcellularLocation>
</comment>
<organism evidence="7 8">
    <name type="scientific">Oesophagostomum dentatum</name>
    <name type="common">Nodular worm</name>
    <dbReference type="NCBI Taxonomy" id="61180"/>
    <lineage>
        <taxon>Eukaryota</taxon>
        <taxon>Metazoa</taxon>
        <taxon>Ecdysozoa</taxon>
        <taxon>Nematoda</taxon>
        <taxon>Chromadorea</taxon>
        <taxon>Rhabditida</taxon>
        <taxon>Rhabditina</taxon>
        <taxon>Rhabditomorpha</taxon>
        <taxon>Strongyloidea</taxon>
        <taxon>Strongylidae</taxon>
        <taxon>Oesophagostomum</taxon>
    </lineage>
</organism>
<dbReference type="Gene3D" id="4.10.800.10">
    <property type="entry name" value="Thyroglobulin type-1"/>
    <property type="match status" value="1"/>
</dbReference>
<dbReference type="PROSITE" id="PS51162">
    <property type="entry name" value="THYROGLOBULIN_1_2"/>
    <property type="match status" value="1"/>
</dbReference>
<accession>A0A0B1RW45</accession>
<feature type="domain" description="Thyroglobulin type-1" evidence="6">
    <location>
        <begin position="1"/>
        <end position="59"/>
    </location>
</feature>
<reference evidence="7 8" key="1">
    <citation type="submission" date="2014-03" db="EMBL/GenBank/DDBJ databases">
        <title>Draft genome of the hookworm Oesophagostomum dentatum.</title>
        <authorList>
            <person name="Mitreva M."/>
        </authorList>
    </citation>
    <scope>NUCLEOTIDE SEQUENCE [LARGE SCALE GENOMIC DNA]</scope>
    <source>
        <strain evidence="7 8">OD-Hann</strain>
    </source>
</reference>
<dbReference type="CDD" id="cd00191">
    <property type="entry name" value="TY"/>
    <property type="match status" value="1"/>
</dbReference>
<dbReference type="PANTHER" id="PTHR12352">
    <property type="entry name" value="SECRETED MODULAR CALCIUM-BINDING PROTEIN"/>
    <property type="match status" value="1"/>
</dbReference>
<evidence type="ECO:0000256" key="3">
    <source>
        <dbReference type="ARBA" id="ARBA00022737"/>
    </source>
</evidence>
<comment type="caution">
    <text evidence="5">Lacks conserved residue(s) required for the propagation of feature annotation.</text>
</comment>
<evidence type="ECO:0000256" key="2">
    <source>
        <dbReference type="ARBA" id="ARBA00022525"/>
    </source>
</evidence>
<dbReference type="AlphaFoldDB" id="A0A0B1RW45"/>
<keyword evidence="8" id="KW-1185">Reference proteome</keyword>
<proteinExistence type="predicted"/>
<keyword evidence="4" id="KW-1015">Disulfide bond</keyword>
<name>A0A0B1RW45_OESDE</name>